<evidence type="ECO:0000256" key="2">
    <source>
        <dbReference type="ARBA" id="ARBA00022679"/>
    </source>
</evidence>
<dbReference type="AlphaFoldDB" id="A0A3B0VGW3"/>
<dbReference type="InterPro" id="IPR015421">
    <property type="entry name" value="PyrdxlP-dep_Trfase_major"/>
</dbReference>
<comment type="pathway">
    <text evidence="4">Amino-acid biosynthesis.</text>
</comment>
<sequence length="132" mass="14660">MPERVYNFNPGPSTLPYPVLQEAAKDIVNFHDQGMGIIEMSHRSKEFMAVAAEAEALVRELMGIPDNYKVLFLQGGASTQFFMIPMNLLGGNKRATYLNTGAWSGKAIKEARLFGEIDVAYSSQEAKFNRVP</sequence>
<dbReference type="EMBL" id="UOEY01000089">
    <property type="protein sequence ID" value="VAW39890.1"/>
    <property type="molecule type" value="Genomic_DNA"/>
</dbReference>
<organism evidence="7">
    <name type="scientific">hydrothermal vent metagenome</name>
    <dbReference type="NCBI Taxonomy" id="652676"/>
    <lineage>
        <taxon>unclassified sequences</taxon>
        <taxon>metagenomes</taxon>
        <taxon>ecological metagenomes</taxon>
    </lineage>
</organism>
<evidence type="ECO:0000256" key="3">
    <source>
        <dbReference type="ARBA" id="ARBA00022898"/>
    </source>
</evidence>
<feature type="domain" description="Aminotransferase class V" evidence="6">
    <location>
        <begin position="5"/>
        <end position="119"/>
    </location>
</feature>
<dbReference type="PANTHER" id="PTHR43247:SF1">
    <property type="entry name" value="PHOSPHOSERINE AMINOTRANSFERASE"/>
    <property type="match status" value="1"/>
</dbReference>
<evidence type="ECO:0000256" key="5">
    <source>
        <dbReference type="ARBA" id="ARBA00049007"/>
    </source>
</evidence>
<evidence type="ECO:0000259" key="6">
    <source>
        <dbReference type="Pfam" id="PF00266"/>
    </source>
</evidence>
<dbReference type="InterPro" id="IPR022278">
    <property type="entry name" value="Pser_aminoTfrase"/>
</dbReference>
<evidence type="ECO:0000256" key="1">
    <source>
        <dbReference type="ARBA" id="ARBA00001933"/>
    </source>
</evidence>
<evidence type="ECO:0000313" key="7">
    <source>
        <dbReference type="EMBL" id="VAW39890.1"/>
    </source>
</evidence>
<protein>
    <submittedName>
        <fullName evidence="7">Phosphoserine aminotransferase</fullName>
        <ecNumber evidence="7">2.6.1.52</ecNumber>
    </submittedName>
</protein>
<gene>
    <name evidence="7" type="ORF">MNBD_DELTA04-130</name>
</gene>
<dbReference type="InterPro" id="IPR000192">
    <property type="entry name" value="Aminotrans_V_dom"/>
</dbReference>
<dbReference type="EC" id="2.6.1.52" evidence="7"/>
<dbReference type="SUPFAM" id="SSF53383">
    <property type="entry name" value="PLP-dependent transferases"/>
    <property type="match status" value="1"/>
</dbReference>
<keyword evidence="2 7" id="KW-0808">Transferase</keyword>
<comment type="cofactor">
    <cofactor evidence="1">
        <name>pyridoxal 5'-phosphate</name>
        <dbReference type="ChEBI" id="CHEBI:597326"/>
    </cofactor>
</comment>
<comment type="catalytic activity">
    <reaction evidence="5">
        <text>O-phospho-L-serine + 2-oxoglutarate = 3-phosphooxypyruvate + L-glutamate</text>
        <dbReference type="Rhea" id="RHEA:14329"/>
        <dbReference type="ChEBI" id="CHEBI:16810"/>
        <dbReference type="ChEBI" id="CHEBI:18110"/>
        <dbReference type="ChEBI" id="CHEBI:29985"/>
        <dbReference type="ChEBI" id="CHEBI:57524"/>
        <dbReference type="EC" id="2.6.1.52"/>
    </reaction>
</comment>
<dbReference type="GO" id="GO:0004648">
    <property type="term" value="F:O-phospho-L-serine:2-oxoglutarate aminotransferase activity"/>
    <property type="evidence" value="ECO:0007669"/>
    <property type="project" value="UniProtKB-EC"/>
</dbReference>
<dbReference type="GO" id="GO:0005737">
    <property type="term" value="C:cytoplasm"/>
    <property type="evidence" value="ECO:0007669"/>
    <property type="project" value="TreeGrafter"/>
</dbReference>
<feature type="non-terminal residue" evidence="7">
    <location>
        <position position="132"/>
    </location>
</feature>
<dbReference type="Pfam" id="PF00266">
    <property type="entry name" value="Aminotran_5"/>
    <property type="match status" value="1"/>
</dbReference>
<evidence type="ECO:0000256" key="4">
    <source>
        <dbReference type="ARBA" id="ARBA00029440"/>
    </source>
</evidence>
<name>A0A3B0VGW3_9ZZZZ</name>
<proteinExistence type="predicted"/>
<accession>A0A3B0VGW3</accession>
<keyword evidence="7" id="KW-0032">Aminotransferase</keyword>
<dbReference type="GO" id="GO:0006564">
    <property type="term" value="P:L-serine biosynthetic process"/>
    <property type="evidence" value="ECO:0007669"/>
    <property type="project" value="InterPro"/>
</dbReference>
<reference evidence="7" key="1">
    <citation type="submission" date="2018-06" db="EMBL/GenBank/DDBJ databases">
        <authorList>
            <person name="Zhirakovskaya E."/>
        </authorList>
    </citation>
    <scope>NUCLEOTIDE SEQUENCE</scope>
</reference>
<dbReference type="PANTHER" id="PTHR43247">
    <property type="entry name" value="PHOSPHOSERINE AMINOTRANSFERASE"/>
    <property type="match status" value="1"/>
</dbReference>
<dbReference type="InterPro" id="IPR015424">
    <property type="entry name" value="PyrdxlP-dep_Trfase"/>
</dbReference>
<keyword evidence="3" id="KW-0663">Pyridoxal phosphate</keyword>
<dbReference type="Gene3D" id="3.40.640.10">
    <property type="entry name" value="Type I PLP-dependent aspartate aminotransferase-like (Major domain)"/>
    <property type="match status" value="1"/>
</dbReference>
<dbReference type="GO" id="GO:0030170">
    <property type="term" value="F:pyridoxal phosphate binding"/>
    <property type="evidence" value="ECO:0007669"/>
    <property type="project" value="TreeGrafter"/>
</dbReference>